<dbReference type="RefSeq" id="WP_115857230.1">
    <property type="nucleotide sequence ID" value="NZ_QTSU01000001.1"/>
</dbReference>
<reference evidence="1 2" key="1">
    <citation type="submission" date="2018-08" db="EMBL/GenBank/DDBJ databases">
        <title>Lysobacter sp. zong2l5, whole genome shotgun sequence.</title>
        <authorList>
            <person name="Zhang X."/>
            <person name="Feng G."/>
            <person name="Zhu H."/>
        </authorList>
    </citation>
    <scope>NUCLEOTIDE SEQUENCE [LARGE SCALE GENOMIC DNA]</scope>
    <source>
        <strain evidence="2">zong2l5</strain>
    </source>
</reference>
<organism evidence="1 2">
    <name type="scientific">Lysobacter silvisoli</name>
    <dbReference type="NCBI Taxonomy" id="2293254"/>
    <lineage>
        <taxon>Bacteria</taxon>
        <taxon>Pseudomonadati</taxon>
        <taxon>Pseudomonadota</taxon>
        <taxon>Gammaproteobacteria</taxon>
        <taxon>Lysobacterales</taxon>
        <taxon>Lysobacteraceae</taxon>
        <taxon>Lysobacter</taxon>
    </lineage>
</organism>
<accession>A0A371K1R9</accession>
<name>A0A371K1R9_9GAMM</name>
<proteinExistence type="predicted"/>
<comment type="caution">
    <text evidence="1">The sequence shown here is derived from an EMBL/GenBank/DDBJ whole genome shotgun (WGS) entry which is preliminary data.</text>
</comment>
<keyword evidence="2" id="KW-1185">Reference proteome</keyword>
<sequence length="87" mass="9609">MSVSGEVTFTLKSGKVCGPYQATYTAEDNYVDVTKGGKDYPTKLDFTKFKTVASITFKPGVGKATSWTSWTYFNNGQWAVDRFTNLG</sequence>
<gene>
    <name evidence="1" type="ORF">DX914_01030</name>
</gene>
<protein>
    <submittedName>
        <fullName evidence="1">Uncharacterized protein</fullName>
    </submittedName>
</protein>
<evidence type="ECO:0000313" key="1">
    <source>
        <dbReference type="EMBL" id="RDZ27787.1"/>
    </source>
</evidence>
<dbReference type="EMBL" id="QTSU01000001">
    <property type="protein sequence ID" value="RDZ27787.1"/>
    <property type="molecule type" value="Genomic_DNA"/>
</dbReference>
<dbReference type="Proteomes" id="UP000264492">
    <property type="component" value="Unassembled WGS sequence"/>
</dbReference>
<dbReference type="OrthoDB" id="6026087at2"/>
<evidence type="ECO:0000313" key="2">
    <source>
        <dbReference type="Proteomes" id="UP000264492"/>
    </source>
</evidence>
<dbReference type="AlphaFoldDB" id="A0A371K1R9"/>